<dbReference type="EMBL" id="SGIT01000001">
    <property type="protein sequence ID" value="RZF62167.1"/>
    <property type="molecule type" value="Genomic_DNA"/>
</dbReference>
<dbReference type="PANTHER" id="PTHR43280:SF2">
    <property type="entry name" value="HTH-TYPE TRANSCRIPTIONAL REGULATOR EXSA"/>
    <property type="match status" value="1"/>
</dbReference>
<reference evidence="5 6" key="1">
    <citation type="submission" date="2019-02" db="EMBL/GenBank/DDBJ databases">
        <authorList>
            <person name="Li Y."/>
        </authorList>
    </citation>
    <scope>NUCLEOTIDE SEQUENCE [LARGE SCALE GENOMIC DNA]</scope>
    <source>
        <strain evidence="5 6">30C10-4-7</strain>
    </source>
</reference>
<sequence>MSKALELLASGSGNGLTLYCIADKIGYSNHSYFSTLFKKHFGISPSVYGVSNHALPSEL</sequence>
<dbReference type="Gene3D" id="1.10.10.60">
    <property type="entry name" value="Homeodomain-like"/>
    <property type="match status" value="1"/>
</dbReference>
<dbReference type="GO" id="GO:0003700">
    <property type="term" value="F:DNA-binding transcription factor activity"/>
    <property type="evidence" value="ECO:0007669"/>
    <property type="project" value="InterPro"/>
</dbReference>
<evidence type="ECO:0000313" key="5">
    <source>
        <dbReference type="EMBL" id="RZF62167.1"/>
    </source>
</evidence>
<organism evidence="5 6">
    <name type="scientific">Sphingobacterium corticibacterium</name>
    <dbReference type="NCBI Taxonomy" id="2484746"/>
    <lineage>
        <taxon>Bacteria</taxon>
        <taxon>Pseudomonadati</taxon>
        <taxon>Bacteroidota</taxon>
        <taxon>Sphingobacteriia</taxon>
        <taxon>Sphingobacteriales</taxon>
        <taxon>Sphingobacteriaceae</taxon>
        <taxon>Sphingobacterium</taxon>
    </lineage>
</organism>
<feature type="domain" description="HTH araC/xylS-type" evidence="4">
    <location>
        <begin position="1"/>
        <end position="51"/>
    </location>
</feature>
<keyword evidence="6" id="KW-1185">Reference proteome</keyword>
<dbReference type="OrthoDB" id="636258at2"/>
<keyword evidence="1" id="KW-0805">Transcription regulation</keyword>
<evidence type="ECO:0000313" key="6">
    <source>
        <dbReference type="Proteomes" id="UP000292855"/>
    </source>
</evidence>
<dbReference type="PRINTS" id="PR00032">
    <property type="entry name" value="HTHARAC"/>
</dbReference>
<protein>
    <submittedName>
        <fullName evidence="5">AraC family transcriptional regulator</fullName>
    </submittedName>
</protein>
<evidence type="ECO:0000256" key="2">
    <source>
        <dbReference type="ARBA" id="ARBA00023125"/>
    </source>
</evidence>
<comment type="caution">
    <text evidence="5">The sequence shown here is derived from an EMBL/GenBank/DDBJ whole genome shotgun (WGS) entry which is preliminary data.</text>
</comment>
<dbReference type="PROSITE" id="PS01124">
    <property type="entry name" value="HTH_ARAC_FAMILY_2"/>
    <property type="match status" value="1"/>
</dbReference>
<dbReference type="Proteomes" id="UP000292855">
    <property type="component" value="Unassembled WGS sequence"/>
</dbReference>
<dbReference type="PANTHER" id="PTHR43280">
    <property type="entry name" value="ARAC-FAMILY TRANSCRIPTIONAL REGULATOR"/>
    <property type="match status" value="1"/>
</dbReference>
<gene>
    <name evidence="5" type="ORF">EWE74_04995</name>
</gene>
<evidence type="ECO:0000256" key="1">
    <source>
        <dbReference type="ARBA" id="ARBA00023015"/>
    </source>
</evidence>
<proteinExistence type="predicted"/>
<accession>A0A4Q6XZ76</accession>
<dbReference type="InterPro" id="IPR020449">
    <property type="entry name" value="Tscrpt_reg_AraC-type_HTH"/>
</dbReference>
<dbReference type="AlphaFoldDB" id="A0A4Q6XZ76"/>
<dbReference type="InterPro" id="IPR018060">
    <property type="entry name" value="HTH_AraC"/>
</dbReference>
<keyword evidence="2" id="KW-0238">DNA-binding</keyword>
<keyword evidence="3" id="KW-0804">Transcription</keyword>
<evidence type="ECO:0000256" key="3">
    <source>
        <dbReference type="ARBA" id="ARBA00023163"/>
    </source>
</evidence>
<dbReference type="InterPro" id="IPR009057">
    <property type="entry name" value="Homeodomain-like_sf"/>
</dbReference>
<dbReference type="Pfam" id="PF12833">
    <property type="entry name" value="HTH_18"/>
    <property type="match status" value="1"/>
</dbReference>
<evidence type="ECO:0000259" key="4">
    <source>
        <dbReference type="PROSITE" id="PS01124"/>
    </source>
</evidence>
<name>A0A4Q6XZ76_9SPHI</name>
<dbReference type="GO" id="GO:0043565">
    <property type="term" value="F:sequence-specific DNA binding"/>
    <property type="evidence" value="ECO:0007669"/>
    <property type="project" value="InterPro"/>
</dbReference>
<dbReference type="SUPFAM" id="SSF46689">
    <property type="entry name" value="Homeodomain-like"/>
    <property type="match status" value="1"/>
</dbReference>